<dbReference type="EMBL" id="CP001719">
    <property type="protein sequence ID" value="ADC46628.1"/>
    <property type="molecule type" value="Genomic_DNA"/>
</dbReference>
<dbReference type="AlphaFoldDB" id="D3E267"/>
<dbReference type="PATRIC" id="fig|634498.28.peg.777"/>
<evidence type="ECO:0000313" key="4">
    <source>
        <dbReference type="Proteomes" id="UP000008680"/>
    </source>
</evidence>
<name>D3E267_METRM</name>
<dbReference type="InterPro" id="IPR002559">
    <property type="entry name" value="Transposase_11"/>
</dbReference>
<keyword evidence="1" id="KW-0472">Membrane</keyword>
<dbReference type="Proteomes" id="UP000008680">
    <property type="component" value="Chromosome"/>
</dbReference>
<evidence type="ECO:0000313" key="3">
    <source>
        <dbReference type="EMBL" id="ADC46628.1"/>
    </source>
</evidence>
<organism evidence="3 4">
    <name type="scientific">Methanobrevibacter ruminantium (strain ATCC 35063 / DSM 1093 / JCM 13430 / OCM 146 / M1)</name>
    <name type="common">Methanobacterium ruminantium</name>
    <dbReference type="NCBI Taxonomy" id="634498"/>
    <lineage>
        <taxon>Archaea</taxon>
        <taxon>Methanobacteriati</taxon>
        <taxon>Methanobacteriota</taxon>
        <taxon>Methanomada group</taxon>
        <taxon>Methanobacteria</taxon>
        <taxon>Methanobacteriales</taxon>
        <taxon>Methanobacteriaceae</taxon>
        <taxon>Methanobrevibacter</taxon>
    </lineage>
</organism>
<dbReference type="GO" id="GO:0003677">
    <property type="term" value="F:DNA binding"/>
    <property type="evidence" value="ECO:0007669"/>
    <property type="project" value="InterPro"/>
</dbReference>
<dbReference type="GO" id="GO:0006313">
    <property type="term" value="P:DNA transposition"/>
    <property type="evidence" value="ECO:0007669"/>
    <property type="project" value="InterPro"/>
</dbReference>
<dbReference type="HOGENOM" id="CLU_072490_0_0_2"/>
<keyword evidence="1" id="KW-0812">Transmembrane</keyword>
<gene>
    <name evidence="3" type="ordered locus">mru_0777</name>
</gene>
<evidence type="ECO:0000256" key="1">
    <source>
        <dbReference type="SAM" id="Phobius"/>
    </source>
</evidence>
<feature type="transmembrane region" description="Helical" evidence="1">
    <location>
        <begin position="46"/>
        <end position="65"/>
    </location>
</feature>
<dbReference type="eggNOG" id="arCOG04442">
    <property type="taxonomic scope" value="Archaea"/>
</dbReference>
<dbReference type="RefSeq" id="WP_012955579.1">
    <property type="nucleotide sequence ID" value="NC_013790.1"/>
</dbReference>
<accession>D3E267</accession>
<dbReference type="GO" id="GO:0004803">
    <property type="term" value="F:transposase activity"/>
    <property type="evidence" value="ECO:0007669"/>
    <property type="project" value="InterPro"/>
</dbReference>
<dbReference type="GeneID" id="8770426"/>
<dbReference type="Pfam" id="PF01609">
    <property type="entry name" value="DDE_Tnp_1"/>
    <property type="match status" value="1"/>
</dbReference>
<keyword evidence="4" id="KW-1185">Reference proteome</keyword>
<dbReference type="OrthoDB" id="76296at2157"/>
<dbReference type="KEGG" id="mru:mru_0777"/>
<sequence length="352" mass="41829">MKHRLNLDNKDPNYILLKEIFKIMDSRESKRILVSYGFKNLNRTIFAFKIIFISMFFEIDIPFILNELKSNRRLCKFLNISEVLTADQVYKIFSEINSEKLIKSLNRILNSRNMVKRRGKKTFIVDATPVDLDINFHRNKKTKEHLEKINLKWSYSSSKGYYIGFKATVVMDYDSMNPVCILIHSGAPNDAGLFEEILENLQKRRIIRKGDTLIFDKGYYRYKNYQIGISKYKIIPFIFPKEKFSRTRLDDILTYPLAVFNKTKRIMKEKRLYNSLKMELMKKIDSWEKFKPIRGKIEDFFKLLKQGLNMREIHKYTLKSVEKTVYLNVFLGALIISQGFYSKTTIQQLSEN</sequence>
<proteinExistence type="predicted"/>
<keyword evidence="1" id="KW-1133">Transmembrane helix</keyword>
<reference evidence="3 4" key="1">
    <citation type="journal article" date="2010" name="PLoS ONE">
        <title>The genome sequence of the rumen methanogen Methanobrevibacter ruminantium reveals new possibilities for controlling ruminant methane emissions.</title>
        <authorList>
            <person name="Leahy S.C."/>
            <person name="Kelly W.J."/>
            <person name="Altermann E."/>
            <person name="Ronimus R.S."/>
            <person name="Yeoman C.J."/>
            <person name="Pacheco D.M."/>
            <person name="Li D."/>
            <person name="Kong Z."/>
            <person name="McTavish S."/>
            <person name="Sang C."/>
            <person name="Lambie S.C."/>
            <person name="Janssen P.H."/>
            <person name="Dey D."/>
            <person name="Attwood G.T."/>
        </authorList>
    </citation>
    <scope>NUCLEOTIDE SEQUENCE [LARGE SCALE GENOMIC DNA]</scope>
    <source>
        <strain evidence="4">ATCC 35063 / DSM 1093 / JCM 13430 / OCM 146 / M1</strain>
    </source>
</reference>
<protein>
    <submittedName>
        <fullName evidence="3">Transposase</fullName>
    </submittedName>
</protein>
<feature type="domain" description="Transposase IS4-like" evidence="2">
    <location>
        <begin position="119"/>
        <end position="328"/>
    </location>
</feature>
<evidence type="ECO:0000259" key="2">
    <source>
        <dbReference type="Pfam" id="PF01609"/>
    </source>
</evidence>